<evidence type="ECO:0000313" key="1">
    <source>
        <dbReference type="EMBL" id="AYQ54630.1"/>
    </source>
</evidence>
<dbReference type="EMBL" id="CP017686">
    <property type="protein sequence ID" value="AYQ54630.1"/>
    <property type="molecule type" value="Genomic_DNA"/>
</dbReference>
<dbReference type="PANTHER" id="PTHR30595">
    <property type="entry name" value="GLPR-RELATED TRANSCRIPTIONAL REPRESSOR"/>
    <property type="match status" value="1"/>
</dbReference>
<dbReference type="Proteomes" id="UP000273278">
    <property type="component" value="Chromosome"/>
</dbReference>
<dbReference type="InterPro" id="IPR038475">
    <property type="entry name" value="RecG_C_sf"/>
</dbReference>
<name>A0A3G3IFP8_9ARCH</name>
<dbReference type="OMA" id="WRISEGC"/>
<protein>
    <submittedName>
        <fullName evidence="1">Uncharacterized protein</fullName>
    </submittedName>
</protein>
<dbReference type="SUPFAM" id="SSF46785">
    <property type="entry name" value="Winged helix' DNA-binding domain"/>
    <property type="match status" value="1"/>
</dbReference>
<dbReference type="Gene3D" id="1.10.10.10">
    <property type="entry name" value="Winged helix-like DNA-binding domain superfamily/Winged helix DNA-binding domain"/>
    <property type="match status" value="1"/>
</dbReference>
<dbReference type="Gene3D" id="3.30.565.60">
    <property type="match status" value="1"/>
</dbReference>
<accession>A0A3G3IFP8</accession>
<dbReference type="Pfam" id="PF13749">
    <property type="entry name" value="HATPase_c_4"/>
    <property type="match status" value="1"/>
</dbReference>
<sequence>MKATWDHLGLSIEKALSGRSNPRNPIIARFFREAKLVEGWGSGIGRSFSLCREYGLREPVIQEIDEAIRVTIFRKDSSHVPSDEPTTLPLSDLEKDILALLQNEPMLKIREIAANLDTGESKIKHATVRLKKRGLLSRSGSKQSSYWKVNL</sequence>
<evidence type="ECO:0000313" key="2">
    <source>
        <dbReference type="Proteomes" id="UP000273278"/>
    </source>
</evidence>
<organism evidence="1 2">
    <name type="scientific">Methanomethylophilus alvi</name>
    <dbReference type="NCBI Taxonomy" id="1291540"/>
    <lineage>
        <taxon>Archaea</taxon>
        <taxon>Methanobacteriati</taxon>
        <taxon>Thermoplasmatota</taxon>
        <taxon>Thermoplasmata</taxon>
        <taxon>Methanomassiliicoccales</taxon>
        <taxon>Methanomethylophilaceae</taxon>
        <taxon>Methanomethylophilus</taxon>
    </lineage>
</organism>
<dbReference type="AlphaFoldDB" id="A0A3G3IFP8"/>
<reference evidence="1 2" key="1">
    <citation type="submission" date="2016-10" db="EMBL/GenBank/DDBJ databases">
        <title>Complete genome of the TMA-utilizing, human hosted archaeon Methanomethylophilus alvus Gen. nov, sp. nov., strain Mx-05, derived from a pure culture.</title>
        <authorList>
            <person name="Brugere J.-F."/>
            <person name="Ben Hania W."/>
            <person name="Chaudhary P.P."/>
            <person name="Gaci N."/>
            <person name="Borrel G."/>
            <person name="Cao Van Tuat L."/>
            <person name="Fardeau M.-L."/>
            <person name="Harris H.M.B."/>
            <person name="O'Toole P.W."/>
            <person name="Ollivier B."/>
        </authorList>
    </citation>
    <scope>NUCLEOTIDE SEQUENCE [LARGE SCALE GENOMIC DNA]</scope>
    <source>
        <strain evidence="1 2">Mx-05</strain>
    </source>
</reference>
<dbReference type="PANTHER" id="PTHR30595:SF6">
    <property type="entry name" value="SCHLAFEN ALBA-2 DOMAIN-CONTAINING PROTEIN"/>
    <property type="match status" value="1"/>
</dbReference>
<proteinExistence type="predicted"/>
<dbReference type="InterPro" id="IPR036390">
    <property type="entry name" value="WH_DNA-bd_sf"/>
</dbReference>
<gene>
    <name evidence="1" type="ORF">BKD89_02260</name>
</gene>
<dbReference type="InterPro" id="IPR036388">
    <property type="entry name" value="WH-like_DNA-bd_sf"/>
</dbReference>